<dbReference type="SUPFAM" id="SSF46689">
    <property type="entry name" value="Homeodomain-like"/>
    <property type="match status" value="1"/>
</dbReference>
<accession>A0ABV8MPX7</accession>
<gene>
    <name evidence="1" type="ORF">ACFOW7_07890</name>
</gene>
<evidence type="ECO:0000313" key="2">
    <source>
        <dbReference type="Proteomes" id="UP001595791"/>
    </source>
</evidence>
<name>A0ABV8MPX7_9NEIS</name>
<protein>
    <submittedName>
        <fullName evidence="1">Transposase</fullName>
    </submittedName>
</protein>
<sequence>MRRPLLIKPGHTAEEFRALAHVERDPRVRCRLLALGYVAQGHSANEADGLFGLSGVQLRMWIKRYNEFGLEGLVDRPRPGKPNRLTAEQRRAFLAKVEAGPPAELGVSTWRGEDLCRLLKEEFGVEYSLSGVYALLNRLKQSPATDG</sequence>
<dbReference type="Proteomes" id="UP001595791">
    <property type="component" value="Unassembled WGS sequence"/>
</dbReference>
<dbReference type="Pfam" id="PF13565">
    <property type="entry name" value="HTH_32"/>
    <property type="match status" value="1"/>
</dbReference>
<keyword evidence="2" id="KW-1185">Reference proteome</keyword>
<comment type="caution">
    <text evidence="1">The sequence shown here is derived from an EMBL/GenBank/DDBJ whole genome shotgun (WGS) entry which is preliminary data.</text>
</comment>
<evidence type="ECO:0000313" key="1">
    <source>
        <dbReference type="EMBL" id="MFC4159275.1"/>
    </source>
</evidence>
<dbReference type="InterPro" id="IPR009057">
    <property type="entry name" value="Homeodomain-like_sf"/>
</dbReference>
<organism evidence="1 2">
    <name type="scientific">Chitinimonas lacunae</name>
    <dbReference type="NCBI Taxonomy" id="1963018"/>
    <lineage>
        <taxon>Bacteria</taxon>
        <taxon>Pseudomonadati</taxon>
        <taxon>Pseudomonadota</taxon>
        <taxon>Betaproteobacteria</taxon>
        <taxon>Neisseriales</taxon>
        <taxon>Chitinibacteraceae</taxon>
        <taxon>Chitinimonas</taxon>
    </lineage>
</organism>
<dbReference type="RefSeq" id="WP_378162862.1">
    <property type="nucleotide sequence ID" value="NZ_JBHSBU010000001.1"/>
</dbReference>
<dbReference type="EMBL" id="JBHSBU010000001">
    <property type="protein sequence ID" value="MFC4159275.1"/>
    <property type="molecule type" value="Genomic_DNA"/>
</dbReference>
<proteinExistence type="predicted"/>
<reference evidence="2" key="1">
    <citation type="journal article" date="2019" name="Int. J. Syst. Evol. Microbiol.">
        <title>The Global Catalogue of Microorganisms (GCM) 10K type strain sequencing project: providing services to taxonomists for standard genome sequencing and annotation.</title>
        <authorList>
            <consortium name="The Broad Institute Genomics Platform"/>
            <consortium name="The Broad Institute Genome Sequencing Center for Infectious Disease"/>
            <person name="Wu L."/>
            <person name="Ma J."/>
        </authorList>
    </citation>
    <scope>NUCLEOTIDE SEQUENCE [LARGE SCALE GENOMIC DNA]</scope>
    <source>
        <strain evidence="2">LMG 29894</strain>
    </source>
</reference>